<keyword evidence="3" id="KW-1185">Reference proteome</keyword>
<dbReference type="EMBL" id="JABWGO010000010">
    <property type="protein sequence ID" value="NUW45008.1"/>
    <property type="molecule type" value="Genomic_DNA"/>
</dbReference>
<proteinExistence type="predicted"/>
<dbReference type="Proteomes" id="UP000546126">
    <property type="component" value="Unassembled WGS sequence"/>
</dbReference>
<dbReference type="RefSeq" id="WP_175604482.1">
    <property type="nucleotide sequence ID" value="NZ_JABWGO010000010.1"/>
</dbReference>
<keyword evidence="1" id="KW-0812">Transmembrane</keyword>
<name>A0A7Y6IWA1_9ACTN</name>
<organism evidence="2 3">
    <name type="scientific">Nonomuraea rhodomycinica</name>
    <dbReference type="NCBI Taxonomy" id="1712872"/>
    <lineage>
        <taxon>Bacteria</taxon>
        <taxon>Bacillati</taxon>
        <taxon>Actinomycetota</taxon>
        <taxon>Actinomycetes</taxon>
        <taxon>Streptosporangiales</taxon>
        <taxon>Streptosporangiaceae</taxon>
        <taxon>Nonomuraea</taxon>
    </lineage>
</organism>
<accession>A0A7Y6IWA1</accession>
<sequence length="333" mass="36280">MPIDQGELRHLLDERSRPALDRPVPWHSLRAGTRSARRRRLSAVTAAAAVAVAAVAAVTAVSLRGPEDVDRPTVARMSEKFPVRYQESDGTVYRRLAVVAFDPSKERSKTFQVKVSGKPVAVLPECPPETSRQPQISARVPGTARTYTLSPVPFLANACTRGMAMDMTPFPAGTRRATFTITARHDAPAGKWRFGVYEWAPPVTMRAPAPPVEPPAKIREGLDLVTRRSVTWPGAREVTLTVPNTGRTLAVVAYCGDNLGERLLQQLWVNGRMEKGAIDCSIPPGARGLGFTVLGKRPQAEKTVTVKVRVTAPVPEYLLRPGTLTVAVYDGFM</sequence>
<dbReference type="AlphaFoldDB" id="A0A7Y6IWA1"/>
<keyword evidence="1" id="KW-1133">Transmembrane helix</keyword>
<keyword evidence="1" id="KW-0472">Membrane</keyword>
<evidence type="ECO:0000256" key="1">
    <source>
        <dbReference type="SAM" id="Phobius"/>
    </source>
</evidence>
<gene>
    <name evidence="2" type="ORF">HT134_33520</name>
</gene>
<reference evidence="2 3" key="1">
    <citation type="submission" date="2020-06" db="EMBL/GenBank/DDBJ databases">
        <authorList>
            <person name="Chanama M."/>
        </authorList>
    </citation>
    <scope>NUCLEOTIDE SEQUENCE [LARGE SCALE GENOMIC DNA]</scope>
    <source>
        <strain evidence="2 3">TBRC6557</strain>
    </source>
</reference>
<evidence type="ECO:0000313" key="2">
    <source>
        <dbReference type="EMBL" id="NUW45008.1"/>
    </source>
</evidence>
<comment type="caution">
    <text evidence="2">The sequence shown here is derived from an EMBL/GenBank/DDBJ whole genome shotgun (WGS) entry which is preliminary data.</text>
</comment>
<feature type="transmembrane region" description="Helical" evidence="1">
    <location>
        <begin position="41"/>
        <end position="63"/>
    </location>
</feature>
<protein>
    <submittedName>
        <fullName evidence="2">Uncharacterized protein</fullName>
    </submittedName>
</protein>
<evidence type="ECO:0000313" key="3">
    <source>
        <dbReference type="Proteomes" id="UP000546126"/>
    </source>
</evidence>